<feature type="chain" id="PRO_5045366352" evidence="1">
    <location>
        <begin position="23"/>
        <end position="147"/>
    </location>
</feature>
<name>A0ABS4DN55_9GAMM</name>
<evidence type="ECO:0000313" key="4">
    <source>
        <dbReference type="Proteomes" id="UP000823790"/>
    </source>
</evidence>
<evidence type="ECO:0000259" key="2">
    <source>
        <dbReference type="Pfam" id="PF07007"/>
    </source>
</evidence>
<evidence type="ECO:0000256" key="1">
    <source>
        <dbReference type="SAM" id="SignalP"/>
    </source>
</evidence>
<dbReference type="Proteomes" id="UP000823790">
    <property type="component" value="Unassembled WGS sequence"/>
</dbReference>
<dbReference type="Pfam" id="PF07007">
    <property type="entry name" value="LprI"/>
    <property type="match status" value="1"/>
</dbReference>
<dbReference type="EMBL" id="JAGJRS010000018">
    <property type="protein sequence ID" value="MBP1474498.1"/>
    <property type="molecule type" value="Genomic_DNA"/>
</dbReference>
<gene>
    <name evidence="3" type="ORF">J7I44_09300</name>
</gene>
<feature type="domain" description="Lysozyme inhibitor LprI-like N-terminal" evidence="2">
    <location>
        <begin position="53"/>
        <end position="137"/>
    </location>
</feature>
<dbReference type="InterPro" id="IPR009739">
    <property type="entry name" value="LprI-like_N"/>
</dbReference>
<proteinExistence type="predicted"/>
<dbReference type="PROSITE" id="PS51257">
    <property type="entry name" value="PROKAR_LIPOPROTEIN"/>
    <property type="match status" value="1"/>
</dbReference>
<accession>A0ABS4DN55</accession>
<feature type="signal peptide" evidence="1">
    <location>
        <begin position="1"/>
        <end position="22"/>
    </location>
</feature>
<keyword evidence="1" id="KW-0732">Signal</keyword>
<protein>
    <submittedName>
        <fullName evidence="3">DUF1311 domain-containing protein</fullName>
    </submittedName>
</protein>
<reference evidence="3 4" key="1">
    <citation type="submission" date="2021-04" db="EMBL/GenBank/DDBJ databases">
        <authorList>
            <person name="Huq M.A."/>
        </authorList>
    </citation>
    <scope>NUCLEOTIDE SEQUENCE [LARGE SCALE GENOMIC DNA]</scope>
    <source>
        <strain evidence="3 4">MAH-13</strain>
    </source>
</reference>
<comment type="caution">
    <text evidence="3">The sequence shown here is derived from an EMBL/GenBank/DDBJ whole genome shotgun (WGS) entry which is preliminary data.</text>
</comment>
<keyword evidence="4" id="KW-1185">Reference proteome</keyword>
<evidence type="ECO:0000313" key="3">
    <source>
        <dbReference type="EMBL" id="MBP1474498.1"/>
    </source>
</evidence>
<dbReference type="Gene3D" id="1.20.1270.180">
    <property type="match status" value="1"/>
</dbReference>
<organism evidence="3 4">
    <name type="scientific">Frateuria flava</name>
    <dbReference type="NCBI Taxonomy" id="2821489"/>
    <lineage>
        <taxon>Bacteria</taxon>
        <taxon>Pseudomonadati</taxon>
        <taxon>Pseudomonadota</taxon>
        <taxon>Gammaproteobacteria</taxon>
        <taxon>Lysobacterales</taxon>
        <taxon>Rhodanobacteraceae</taxon>
        <taxon>Frateuria</taxon>
    </lineage>
</organism>
<dbReference type="RefSeq" id="WP_209619370.1">
    <property type="nucleotide sequence ID" value="NZ_JAGJRS010000018.1"/>
</dbReference>
<sequence length="147" mass="16457">MDRIRTTVIALALFACASAAGATERPSDPLRHSAPKGTTDAFYACVDRANFNEIEEAYCTSHERAEQEKRLNKTYQALLHKLDEGQKKRLVQAERAWIELQDATAPFEGALYGREIIDNLQVAQNELFAVTRRADQLEEYLAVASGL</sequence>